<dbReference type="SUPFAM" id="SSF56601">
    <property type="entry name" value="beta-lactamase/transpeptidase-like"/>
    <property type="match status" value="1"/>
</dbReference>
<dbReference type="InterPro" id="IPR001466">
    <property type="entry name" value="Beta-lactam-related"/>
</dbReference>
<organism evidence="2">
    <name type="scientific">marine metagenome</name>
    <dbReference type="NCBI Taxonomy" id="408172"/>
    <lineage>
        <taxon>unclassified sequences</taxon>
        <taxon>metagenomes</taxon>
        <taxon>ecological metagenomes</taxon>
    </lineage>
</organism>
<evidence type="ECO:0000259" key="1">
    <source>
        <dbReference type="Pfam" id="PF00144"/>
    </source>
</evidence>
<reference evidence="2" key="1">
    <citation type="submission" date="2018-05" db="EMBL/GenBank/DDBJ databases">
        <authorList>
            <person name="Lanie J.A."/>
            <person name="Ng W.-L."/>
            <person name="Kazmierczak K.M."/>
            <person name="Andrzejewski T.M."/>
            <person name="Davidsen T.M."/>
            <person name="Wayne K.J."/>
            <person name="Tettelin H."/>
            <person name="Glass J.I."/>
            <person name="Rusch D."/>
            <person name="Podicherti R."/>
            <person name="Tsui H.-C.T."/>
            <person name="Winkler M.E."/>
        </authorList>
    </citation>
    <scope>NUCLEOTIDE SEQUENCE</scope>
</reference>
<gene>
    <name evidence="2" type="ORF">METZ01_LOCUS4614</name>
</gene>
<accession>A0A381NAW7</accession>
<feature type="domain" description="Beta-lactamase-related" evidence="1">
    <location>
        <begin position="36"/>
        <end position="345"/>
    </location>
</feature>
<dbReference type="AlphaFoldDB" id="A0A381NAW7"/>
<dbReference type="PANTHER" id="PTHR46825:SF9">
    <property type="entry name" value="BETA-LACTAMASE-RELATED DOMAIN-CONTAINING PROTEIN"/>
    <property type="match status" value="1"/>
</dbReference>
<dbReference type="EMBL" id="UINC01000237">
    <property type="protein sequence ID" value="SUZ51760.1"/>
    <property type="molecule type" value="Genomic_DNA"/>
</dbReference>
<dbReference type="InterPro" id="IPR050491">
    <property type="entry name" value="AmpC-like"/>
</dbReference>
<proteinExistence type="predicted"/>
<dbReference type="InterPro" id="IPR012338">
    <property type="entry name" value="Beta-lactam/transpept-like"/>
</dbReference>
<name>A0A381NAW7_9ZZZZ</name>
<dbReference type="PANTHER" id="PTHR46825">
    <property type="entry name" value="D-ALANYL-D-ALANINE-CARBOXYPEPTIDASE/ENDOPEPTIDASE AMPH"/>
    <property type="match status" value="1"/>
</dbReference>
<protein>
    <recommendedName>
        <fullName evidence="1">Beta-lactamase-related domain-containing protein</fullName>
    </recommendedName>
</protein>
<sequence length="473" mass="52523">MRFALATSLMFAIFALEGPARAQRTDTTIPAVDAIFAPWDETGSPGCALGVVEDGEFIYERGYGFANLDWGIPSATDTVFYVGSVSKQFTAAVIALLAEEGAVDLDENIREYFPEIPKYVRPITVRHLVHHTSGLRDIYTLMSLAGIRLEDVFTDEQAIELIAAQRETNFEPGSEYLYSNSGYFLLAQLVERVSGKTLREFAEEKIFAPLGMKDTHFHDRPGHIVGRRAISYQDSDVDEHQEFQVSYLGNFDKVGAGGLYTTVRDLLLWDRNFYSGDVGAKPFLDLIHTRGVLNDGSEITYAFGLTVDEYRGSKTVSHGGSMMGFKAAYLQFPEQRFSVITTCNLGSINPMLLAQQVADVYLGDQLARAVPSSTTMRRSNSSTASEPFDNDEIVGLVGTFYSDELDVSYELAVENGQLWLRLRNTPPLLLRKLEDGQARAGPLNLTFEHDAAEMASAFTVNAGRVTNIRFKRR</sequence>
<dbReference type="Pfam" id="PF00144">
    <property type="entry name" value="Beta-lactamase"/>
    <property type="match status" value="1"/>
</dbReference>
<dbReference type="Gene3D" id="3.40.710.10">
    <property type="entry name" value="DD-peptidase/beta-lactamase superfamily"/>
    <property type="match status" value="1"/>
</dbReference>
<evidence type="ECO:0000313" key="2">
    <source>
        <dbReference type="EMBL" id="SUZ51760.1"/>
    </source>
</evidence>